<proteinExistence type="predicted"/>
<dbReference type="Pfam" id="PF04205">
    <property type="entry name" value="FMN_bind"/>
    <property type="match status" value="1"/>
</dbReference>
<evidence type="ECO:0000313" key="4">
    <source>
        <dbReference type="Proteomes" id="UP001276902"/>
    </source>
</evidence>
<dbReference type="InterPro" id="IPR007329">
    <property type="entry name" value="FMN-bd"/>
</dbReference>
<dbReference type="EMBL" id="JALDAW010000016">
    <property type="protein sequence ID" value="MDY5168800.1"/>
    <property type="molecule type" value="Genomic_DNA"/>
</dbReference>
<organism evidence="3 4">
    <name type="scientific">Dielma fastidiosa</name>
    <dbReference type="NCBI Taxonomy" id="1034346"/>
    <lineage>
        <taxon>Bacteria</taxon>
        <taxon>Bacillati</taxon>
        <taxon>Bacillota</taxon>
        <taxon>Erysipelotrichia</taxon>
        <taxon>Erysipelotrichales</taxon>
        <taxon>Erysipelotrichaceae</taxon>
        <taxon>Dielma</taxon>
    </lineage>
</organism>
<keyword evidence="1" id="KW-0732">Signal</keyword>
<sequence>MKKVVGLLLCGVLAVSAAACSPKKEVKTLTGTGKGFGGEITVTVTTEDGKITKVEAVGEKETQGIGSNAIEQLPAKIVEAGNTDVDTIAGATVSSKGILYAVNNALDPEAYPWPIEESKKDVNEVVASDADMGFGVASSGRVGPGKDDQEVQVYSFNQVYASAIFDKEGKILELHIDQLEVATPNYDGETMPHFSGYPGQTGYNIDENHDGKVDGVTENTEDLFMSEIDGWKTKRERGDGYVMGTGYWYQQMDKYESIFVGMSVDEVEEWFAKYCSDLNGRPLQANASKDEDIKKYEALSQEEKDMLADVTSSATMSLQDGHGDILKAIKKAYENRRPLTIEGAKGLGFGVANSGRVGPGKDDQEVQVYSFNDVFVTTLFDENDKIAAMMIDQLEVATPNYDGETMPHFSGYPGQSYNIDENHDGKVDGVTENTEDLFMSEIDGWKTKRERGDGYVMGTGYWYQQMDKYESIFVGMSVDEVEEWFAKYCSDLNGRPLQANASKDEDVKKYEALSQEEKDMLADVTSSATMSLQDGHGDILKAIRKSLENKHAIDLKIGQ</sequence>
<reference evidence="3" key="1">
    <citation type="submission" date="2022-03" db="EMBL/GenBank/DDBJ databases">
        <title>First case of bacteraemia caused by Dielma fastidiosa in a patient hospitalised with diverticulitis.</title>
        <authorList>
            <person name="Forman-Ankjaer B."/>
            <person name="Hvid-Jensen F."/>
            <person name="Kobel C.M."/>
            <person name="Greve T."/>
        </authorList>
    </citation>
    <scope>NUCLEOTIDE SEQUENCE</scope>
    <source>
        <strain evidence="3">AUH_DF_2021</strain>
    </source>
</reference>
<comment type="caution">
    <text evidence="3">The sequence shown here is derived from an EMBL/GenBank/DDBJ whole genome shotgun (WGS) entry which is preliminary data.</text>
</comment>
<accession>A0AB35UPX5</accession>
<name>A0AB35UPX5_9FIRM</name>
<gene>
    <name evidence="3" type="ORF">MQE39_11810</name>
</gene>
<feature type="chain" id="PRO_5044296498" evidence="1">
    <location>
        <begin position="20"/>
        <end position="559"/>
    </location>
</feature>
<dbReference type="SMART" id="SM00900">
    <property type="entry name" value="FMN_bind"/>
    <property type="match status" value="1"/>
</dbReference>
<dbReference type="AlphaFoldDB" id="A0AB35UPX5"/>
<evidence type="ECO:0000259" key="2">
    <source>
        <dbReference type="SMART" id="SM00900"/>
    </source>
</evidence>
<dbReference type="RefSeq" id="WP_320883928.1">
    <property type="nucleotide sequence ID" value="NZ_BAABZA010000003.1"/>
</dbReference>
<evidence type="ECO:0000256" key="1">
    <source>
        <dbReference type="SAM" id="SignalP"/>
    </source>
</evidence>
<feature type="domain" description="FMN-binding" evidence="2">
    <location>
        <begin position="35"/>
        <end position="109"/>
    </location>
</feature>
<dbReference type="PROSITE" id="PS51257">
    <property type="entry name" value="PROKAR_LIPOPROTEIN"/>
    <property type="match status" value="1"/>
</dbReference>
<dbReference type="GO" id="GO:0010181">
    <property type="term" value="F:FMN binding"/>
    <property type="evidence" value="ECO:0007669"/>
    <property type="project" value="InterPro"/>
</dbReference>
<evidence type="ECO:0000313" key="3">
    <source>
        <dbReference type="EMBL" id="MDY5168800.1"/>
    </source>
</evidence>
<dbReference type="GO" id="GO:0016020">
    <property type="term" value="C:membrane"/>
    <property type="evidence" value="ECO:0007669"/>
    <property type="project" value="InterPro"/>
</dbReference>
<feature type="signal peptide" evidence="1">
    <location>
        <begin position="1"/>
        <end position="19"/>
    </location>
</feature>
<dbReference type="Proteomes" id="UP001276902">
    <property type="component" value="Unassembled WGS sequence"/>
</dbReference>
<protein>
    <submittedName>
        <fullName evidence="3">FMN-binding protein</fullName>
    </submittedName>
</protein>
<dbReference type="Gene3D" id="3.90.1010.20">
    <property type="match status" value="1"/>
</dbReference>